<dbReference type="MGI" id="MGI:1917931">
    <property type="gene designation" value="Abraxas1"/>
</dbReference>
<evidence type="ECO:0000313" key="2">
    <source>
        <dbReference type="MGI" id="MGI:1917931"/>
    </source>
</evidence>
<dbReference type="Bgee" id="ENSMUSG00000035234">
    <property type="expression patterns" value="Expressed in animal zygote and 161 other cell types or tissues"/>
</dbReference>
<evidence type="ECO:0000313" key="1">
    <source>
        <dbReference type="Ensembl" id="ENSMUSP00000116476.2"/>
    </source>
</evidence>
<dbReference type="VEuPathDB" id="HostDB:ENSMUSG00000035234"/>
<protein>
    <submittedName>
        <fullName evidence="1">BRCA1 A complex subunit</fullName>
    </submittedName>
</protein>
<dbReference type="Antibodypedia" id="25225">
    <property type="antibodies" value="195 antibodies from 33 providers"/>
</dbReference>
<dbReference type="GeneTree" id="ENSGT00530000063424"/>
<dbReference type="Proteomes" id="UP000000589">
    <property type="component" value="Chromosome 5"/>
</dbReference>
<gene>
    <name evidence="1 2" type="primary">Abraxas1</name>
</gene>
<dbReference type="ExpressionAtlas" id="D6RHB0">
    <property type="expression patterns" value="baseline and differential"/>
</dbReference>
<organism evidence="1 3">
    <name type="scientific">Mus musculus</name>
    <name type="common">Mouse</name>
    <dbReference type="NCBI Taxonomy" id="10090"/>
    <lineage>
        <taxon>Eukaryota</taxon>
        <taxon>Metazoa</taxon>
        <taxon>Chordata</taxon>
        <taxon>Craniata</taxon>
        <taxon>Vertebrata</taxon>
        <taxon>Euteleostomi</taxon>
        <taxon>Mammalia</taxon>
        <taxon>Eutheria</taxon>
        <taxon>Euarchontoglires</taxon>
        <taxon>Glires</taxon>
        <taxon>Rodentia</taxon>
        <taxon>Myomorpha</taxon>
        <taxon>Muroidea</taxon>
        <taxon>Muridae</taxon>
        <taxon>Murinae</taxon>
        <taxon>Mus</taxon>
        <taxon>Mus</taxon>
    </lineage>
</organism>
<dbReference type="HOGENOM" id="CLU_3191146_0_0_1"/>
<keyword evidence="3" id="KW-1185">Reference proteome</keyword>
<dbReference type="AGR" id="MGI:1917931"/>
<reference evidence="1 3" key="2">
    <citation type="journal article" date="2011" name="PLoS Biol.">
        <title>Modernizing reference genome assemblies.</title>
        <authorList>
            <person name="Church D.M."/>
            <person name="Schneider V.A."/>
            <person name="Graves T."/>
            <person name="Auger K."/>
            <person name="Cunningham F."/>
            <person name="Bouk N."/>
            <person name="Chen H.C."/>
            <person name="Agarwala R."/>
            <person name="McLaren W.M."/>
            <person name="Ritchie G.R."/>
            <person name="Albracht D."/>
            <person name="Kremitzki M."/>
            <person name="Rock S."/>
            <person name="Kotkiewicz H."/>
            <person name="Kremitzki C."/>
            <person name="Wollam A."/>
            <person name="Trani L."/>
            <person name="Fulton L."/>
            <person name="Fulton R."/>
            <person name="Matthews L."/>
            <person name="Whitehead S."/>
            <person name="Chow W."/>
            <person name="Torrance J."/>
            <person name="Dunn M."/>
            <person name="Harden G."/>
            <person name="Threadgold G."/>
            <person name="Wood J."/>
            <person name="Collins J."/>
            <person name="Heath P."/>
            <person name="Griffiths G."/>
            <person name="Pelan S."/>
            <person name="Grafham D."/>
            <person name="Eichler E.E."/>
            <person name="Weinstock G."/>
            <person name="Mardis E.R."/>
            <person name="Wilson R.K."/>
            <person name="Howe K."/>
            <person name="Flicek P."/>
            <person name="Hubbard T."/>
        </authorList>
    </citation>
    <scope>NUCLEOTIDE SEQUENCE [LARGE SCALE GENOMIC DNA]</scope>
    <source>
        <strain evidence="1 3">C57BL/6J</strain>
    </source>
</reference>
<dbReference type="SMR" id="D6RHB0"/>
<name>D6RHB0_MOUSE</name>
<dbReference type="Ensembl" id="ENSMUST00000153302.8">
    <property type="protein sequence ID" value="ENSMUSP00000116476.2"/>
    <property type="gene ID" value="ENSMUSG00000035234.19"/>
</dbReference>
<accession>D6RHB0</accession>
<reference evidence="1 3" key="1">
    <citation type="journal article" date="2009" name="PLoS Biol.">
        <title>Lineage-specific biology revealed by a finished genome assembly of the mouse.</title>
        <authorList>
            <consortium name="Mouse Genome Sequencing Consortium"/>
            <person name="Church D.M."/>
            <person name="Goodstadt L."/>
            <person name="Hillier L.W."/>
            <person name="Zody M.C."/>
            <person name="Goldstein S."/>
            <person name="She X."/>
            <person name="Bult C.J."/>
            <person name="Agarwala R."/>
            <person name="Cherry J.L."/>
            <person name="DiCuccio M."/>
            <person name="Hlavina W."/>
            <person name="Kapustin Y."/>
            <person name="Meric P."/>
            <person name="Maglott D."/>
            <person name="Birtle Z."/>
            <person name="Marques A.C."/>
            <person name="Graves T."/>
            <person name="Zhou S."/>
            <person name="Teague B."/>
            <person name="Potamousis K."/>
            <person name="Churas C."/>
            <person name="Place M."/>
            <person name="Herschleb J."/>
            <person name="Runnheim R."/>
            <person name="Forrest D."/>
            <person name="Amos-Landgraf J."/>
            <person name="Schwartz D.C."/>
            <person name="Cheng Z."/>
            <person name="Lindblad-Toh K."/>
            <person name="Eichler E.E."/>
            <person name="Ponting C.P."/>
        </authorList>
    </citation>
    <scope>NUCLEOTIDE SEQUENCE [LARGE SCALE GENOMIC DNA]</scope>
    <source>
        <strain evidence="1 3">C57BL/6J</strain>
    </source>
</reference>
<sequence length="46" mass="4953">MEGESTLGVLSGFVLGALTFHHLNTDSDTTFRNISHATGFLAFIIL</sequence>
<dbReference type="AlphaFoldDB" id="D6RHB0"/>
<reference evidence="1" key="3">
    <citation type="submission" date="2025-08" db="UniProtKB">
        <authorList>
            <consortium name="Ensembl"/>
        </authorList>
    </citation>
    <scope>IDENTIFICATION</scope>
    <source>
        <strain evidence="1">C57BL/6J</strain>
    </source>
</reference>
<reference evidence="1" key="4">
    <citation type="submission" date="2025-09" db="UniProtKB">
        <authorList>
            <consortium name="Ensembl"/>
        </authorList>
    </citation>
    <scope>IDENTIFICATION</scope>
    <source>
        <strain evidence="1">C57BL/6J</strain>
    </source>
</reference>
<evidence type="ECO:0000313" key="3">
    <source>
        <dbReference type="Proteomes" id="UP000000589"/>
    </source>
</evidence>
<proteinExistence type="predicted"/>